<dbReference type="AlphaFoldDB" id="A0AB38LPP5"/>
<accession>A0AB38LPP5</accession>
<proteinExistence type="predicted"/>
<evidence type="ECO:0000313" key="3">
    <source>
        <dbReference type="Proteomes" id="UP000305064"/>
    </source>
</evidence>
<sequence>MSPRVSLEYQRVLAGAISDCPRSSPTVDALWETAQTHGSFISTRDDLSRKVAVGRARDKTGGEENIGRRYFPNGQKSWPATDQDEDGITLVFGKRAPTVGCPETDKYARDEDEEAQGDEEG</sequence>
<name>A0AB38LPP5_AURPU</name>
<reference evidence="2 3" key="1">
    <citation type="submission" date="2018-10" db="EMBL/GenBank/DDBJ databases">
        <title>Fifty Aureobasidium pullulans genomes reveal a recombining polyextremotolerant generalist.</title>
        <authorList>
            <person name="Gostincar C."/>
            <person name="Turk M."/>
            <person name="Zajc J."/>
            <person name="Gunde-Cimerman N."/>
        </authorList>
    </citation>
    <scope>NUCLEOTIDE SEQUENCE [LARGE SCALE GENOMIC DNA]</scope>
    <source>
        <strain evidence="2 3">EXF-4256</strain>
    </source>
</reference>
<dbReference type="Proteomes" id="UP000305064">
    <property type="component" value="Unassembled WGS sequence"/>
</dbReference>
<feature type="compositionally biased region" description="Acidic residues" evidence="1">
    <location>
        <begin position="110"/>
        <end position="121"/>
    </location>
</feature>
<feature type="region of interest" description="Disordered" evidence="1">
    <location>
        <begin position="54"/>
        <end position="121"/>
    </location>
</feature>
<protein>
    <submittedName>
        <fullName evidence="2">Uncharacterized protein</fullName>
    </submittedName>
</protein>
<comment type="caution">
    <text evidence="2">The sequence shown here is derived from an EMBL/GenBank/DDBJ whole genome shotgun (WGS) entry which is preliminary data.</text>
</comment>
<feature type="compositionally biased region" description="Basic and acidic residues" evidence="1">
    <location>
        <begin position="54"/>
        <end position="67"/>
    </location>
</feature>
<gene>
    <name evidence="2" type="ORF">D6C94_08288</name>
</gene>
<dbReference type="EMBL" id="QZBJ01000069">
    <property type="protein sequence ID" value="THY70793.1"/>
    <property type="molecule type" value="Genomic_DNA"/>
</dbReference>
<organism evidence="2 3">
    <name type="scientific">Aureobasidium pullulans</name>
    <name type="common">Black yeast</name>
    <name type="synonym">Pullularia pullulans</name>
    <dbReference type="NCBI Taxonomy" id="5580"/>
    <lineage>
        <taxon>Eukaryota</taxon>
        <taxon>Fungi</taxon>
        <taxon>Dikarya</taxon>
        <taxon>Ascomycota</taxon>
        <taxon>Pezizomycotina</taxon>
        <taxon>Dothideomycetes</taxon>
        <taxon>Dothideomycetidae</taxon>
        <taxon>Dothideales</taxon>
        <taxon>Saccotheciaceae</taxon>
        <taxon>Aureobasidium</taxon>
    </lineage>
</organism>
<evidence type="ECO:0000256" key="1">
    <source>
        <dbReference type="SAM" id="MobiDB-lite"/>
    </source>
</evidence>
<evidence type="ECO:0000313" key="2">
    <source>
        <dbReference type="EMBL" id="THY70793.1"/>
    </source>
</evidence>